<sequence length="362" mass="40221">MDLAPATPAAVPFLPTKLPALDNTMGAWLIGTFIGLLLQGVGYHQTFRYFRLYPHDPRLLKLWVILLTIMETVNTALSMHTCYYNLVTNYFNPTVLLAGPVWSLKFLPVPGSLSAVITQLFFARRVYKIDRRFRPVAIVAATLVLGFAGCYIALTGLGWNAPNIQQFLKYSWLPSVGSGMIMAGDFLLTASLIYFLRRNRTGVNRTDSMVDIIIMYTISSGLLICIFNVLNVAFSTAWPNNLIYAGTSIVLTKLYSNTFLVSLNARQSLINHGVMMDESKQFRSTIVKQNPRSDMSLNFRRIEVPIEVEQHVHVSSFAASDTTAIELKAVPHGLLGNTVDSVDTQSNLDRKESVVVDAADMA</sequence>
<dbReference type="Pfam" id="PF20152">
    <property type="entry name" value="DUF6534"/>
    <property type="match status" value="1"/>
</dbReference>
<feature type="transmembrane region" description="Helical" evidence="1">
    <location>
        <begin position="63"/>
        <end position="86"/>
    </location>
</feature>
<dbReference type="EMBL" id="ML122272">
    <property type="protein sequence ID" value="RPD58938.1"/>
    <property type="molecule type" value="Genomic_DNA"/>
</dbReference>
<keyword evidence="1" id="KW-0472">Membrane</keyword>
<feature type="transmembrane region" description="Helical" evidence="1">
    <location>
        <begin position="106"/>
        <end position="123"/>
    </location>
</feature>
<reference evidence="3" key="1">
    <citation type="journal article" date="2018" name="Genome Biol. Evol.">
        <title>Genomics and development of Lentinus tigrinus, a white-rot wood-decaying mushroom with dimorphic fruiting bodies.</title>
        <authorList>
            <person name="Wu B."/>
            <person name="Xu Z."/>
            <person name="Knudson A."/>
            <person name="Carlson A."/>
            <person name="Chen N."/>
            <person name="Kovaka S."/>
            <person name="LaButti K."/>
            <person name="Lipzen A."/>
            <person name="Pennachio C."/>
            <person name="Riley R."/>
            <person name="Schakwitz W."/>
            <person name="Umezawa K."/>
            <person name="Ohm R.A."/>
            <person name="Grigoriev I.V."/>
            <person name="Nagy L.G."/>
            <person name="Gibbons J."/>
            <person name="Hibbett D."/>
        </authorList>
    </citation>
    <scope>NUCLEOTIDE SEQUENCE [LARGE SCALE GENOMIC DNA]</scope>
    <source>
        <strain evidence="3">ALCF2SS1-6</strain>
    </source>
</reference>
<evidence type="ECO:0000256" key="1">
    <source>
        <dbReference type="SAM" id="Phobius"/>
    </source>
</evidence>
<evidence type="ECO:0000313" key="3">
    <source>
        <dbReference type="EMBL" id="RPD58938.1"/>
    </source>
</evidence>
<keyword evidence="1" id="KW-0812">Transmembrane</keyword>
<dbReference type="InterPro" id="IPR045339">
    <property type="entry name" value="DUF6534"/>
</dbReference>
<evidence type="ECO:0000259" key="2">
    <source>
        <dbReference type="Pfam" id="PF20152"/>
    </source>
</evidence>
<feature type="transmembrane region" description="Helical" evidence="1">
    <location>
        <begin position="208"/>
        <end position="230"/>
    </location>
</feature>
<proteinExistence type="predicted"/>
<feature type="transmembrane region" description="Helical" evidence="1">
    <location>
        <begin position="135"/>
        <end position="159"/>
    </location>
</feature>
<keyword evidence="1" id="KW-1133">Transmembrane helix</keyword>
<feature type="transmembrane region" description="Helical" evidence="1">
    <location>
        <begin position="171"/>
        <end position="196"/>
    </location>
</feature>
<dbReference type="PANTHER" id="PTHR40465:SF1">
    <property type="entry name" value="DUF6534 DOMAIN-CONTAINING PROTEIN"/>
    <property type="match status" value="1"/>
</dbReference>
<feature type="transmembrane region" description="Helical" evidence="1">
    <location>
        <begin position="25"/>
        <end position="43"/>
    </location>
</feature>
<name>A0A5C2S6N3_9APHY</name>
<feature type="domain" description="DUF6534" evidence="2">
    <location>
        <begin position="182"/>
        <end position="268"/>
    </location>
</feature>
<feature type="transmembrane region" description="Helical" evidence="1">
    <location>
        <begin position="242"/>
        <end position="263"/>
    </location>
</feature>
<dbReference type="Proteomes" id="UP000313359">
    <property type="component" value="Unassembled WGS sequence"/>
</dbReference>
<protein>
    <recommendedName>
        <fullName evidence="2">DUF6534 domain-containing protein</fullName>
    </recommendedName>
</protein>
<dbReference type="PANTHER" id="PTHR40465">
    <property type="entry name" value="CHROMOSOME 1, WHOLE GENOME SHOTGUN SEQUENCE"/>
    <property type="match status" value="1"/>
</dbReference>
<dbReference type="AlphaFoldDB" id="A0A5C2S6N3"/>
<evidence type="ECO:0000313" key="4">
    <source>
        <dbReference type="Proteomes" id="UP000313359"/>
    </source>
</evidence>
<gene>
    <name evidence="3" type="ORF">L227DRAFT_169871</name>
</gene>
<dbReference type="OrthoDB" id="2535105at2759"/>
<organism evidence="3 4">
    <name type="scientific">Lentinus tigrinus ALCF2SS1-6</name>
    <dbReference type="NCBI Taxonomy" id="1328759"/>
    <lineage>
        <taxon>Eukaryota</taxon>
        <taxon>Fungi</taxon>
        <taxon>Dikarya</taxon>
        <taxon>Basidiomycota</taxon>
        <taxon>Agaricomycotina</taxon>
        <taxon>Agaricomycetes</taxon>
        <taxon>Polyporales</taxon>
        <taxon>Polyporaceae</taxon>
        <taxon>Lentinus</taxon>
    </lineage>
</organism>
<keyword evidence="4" id="KW-1185">Reference proteome</keyword>
<accession>A0A5C2S6N3</accession>